<dbReference type="EMBL" id="JBGNUJ010000010">
    <property type="protein sequence ID" value="KAL3954497.1"/>
    <property type="molecule type" value="Genomic_DNA"/>
</dbReference>
<proteinExistence type="predicted"/>
<dbReference type="Proteomes" id="UP001638806">
    <property type="component" value="Unassembled WGS sequence"/>
</dbReference>
<gene>
    <name evidence="1" type="ORF">ACCO45_010060</name>
</gene>
<reference evidence="1" key="1">
    <citation type="submission" date="2024-12" db="EMBL/GenBank/DDBJ databases">
        <title>Comparative genomics and development of molecular markers within Purpureocillium lilacinum and among Purpureocillium species.</title>
        <authorList>
            <person name="Yeh Z.-Y."/>
            <person name="Ni N.-T."/>
            <person name="Lo P.-H."/>
            <person name="Mushyakhwo K."/>
            <person name="Lin C.-F."/>
            <person name="Nai Y.-S."/>
        </authorList>
    </citation>
    <scope>NUCLEOTIDE SEQUENCE</scope>
    <source>
        <strain evidence="1">NCHU-NPUST-175</strain>
    </source>
</reference>
<comment type="caution">
    <text evidence="1">The sequence shown here is derived from an EMBL/GenBank/DDBJ whole genome shotgun (WGS) entry which is preliminary data.</text>
</comment>
<keyword evidence="2" id="KW-1185">Reference proteome</keyword>
<evidence type="ECO:0000313" key="1">
    <source>
        <dbReference type="EMBL" id="KAL3954497.1"/>
    </source>
</evidence>
<organism evidence="1 2">
    <name type="scientific">Purpureocillium lilacinum</name>
    <name type="common">Paecilomyces lilacinus</name>
    <dbReference type="NCBI Taxonomy" id="33203"/>
    <lineage>
        <taxon>Eukaryota</taxon>
        <taxon>Fungi</taxon>
        <taxon>Dikarya</taxon>
        <taxon>Ascomycota</taxon>
        <taxon>Pezizomycotina</taxon>
        <taxon>Sordariomycetes</taxon>
        <taxon>Hypocreomycetidae</taxon>
        <taxon>Hypocreales</taxon>
        <taxon>Ophiocordycipitaceae</taxon>
        <taxon>Purpureocillium</taxon>
    </lineage>
</organism>
<name>A0ACC4DFA5_PURLI</name>
<protein>
    <submittedName>
        <fullName evidence="1">Uncharacterized protein</fullName>
    </submittedName>
</protein>
<sequence>MTRTLLEALTERNVPLNPSSAVPGTNTNVVAIFQPDDWTPWTDFNYATLTRIFRSELGATYRGSEQQRHLEMDTFANNEEVLDDAMRRFVAPTTNYALHYQPGSPHLGRGSRVNGDYRPDWSVISAQHFSDQGYSNILPGDTKLDAKWSPGMRDTNYEEWRKVMAQIATYMAYFQTRYGFILTDQYLVVLRLTQLPTGPGIAQGRPIRSTAVYHQGHYRQSSDTSMASAPLSSSPYTGDNPANWEYYNPEYSLIPWSSHGRCLTVKLALWCLSMMATNGDRFVDYSYPGLDTWRRDERAGYVHNTSGKAKRKLSRDDACQEPDPQGPTRENAMVERSAGNTLGSPMQCELPILPAVHEDDTQSYYDHDSSPIGGHSSGTHGPPETDTTRQVDPGSQEDPDAPDFIGSESPQSGRRKTAMETRSTQLRGEWTKVDGGYEKQGRRHVYFAKSFPK</sequence>
<evidence type="ECO:0000313" key="2">
    <source>
        <dbReference type="Proteomes" id="UP001638806"/>
    </source>
</evidence>
<accession>A0ACC4DFA5</accession>